<dbReference type="GO" id="GO:0016491">
    <property type="term" value="F:oxidoreductase activity"/>
    <property type="evidence" value="ECO:0007669"/>
    <property type="project" value="InterPro"/>
</dbReference>
<dbReference type="STRING" id="1077974.GOEFS_018_00820"/>
<comment type="caution">
    <text evidence="3">The sequence shown here is derived from an EMBL/GenBank/DDBJ whole genome shotgun (WGS) entry which is preliminary data.</text>
</comment>
<dbReference type="RefSeq" id="WP_007316388.1">
    <property type="nucleotide sequence ID" value="NZ_BAEH01000018.1"/>
</dbReference>
<evidence type="ECO:0000313" key="4">
    <source>
        <dbReference type="Proteomes" id="UP000035034"/>
    </source>
</evidence>
<evidence type="ECO:0000256" key="1">
    <source>
        <dbReference type="SAM" id="MobiDB-lite"/>
    </source>
</evidence>
<dbReference type="EMBL" id="BAEH01000018">
    <property type="protein sequence ID" value="GAB17050.1"/>
    <property type="molecule type" value="Genomic_DNA"/>
</dbReference>
<accession>H0QW49</accession>
<sequence>MNASAPSAHVRPPLRANNYGFFGPDSPSWKVWAAPTALIGFQRSVVLEHFDPFLAAAVANSQGIYRKPAARLDHTLAYFLTVAVGDGERAMLESEHLMGIHAAMTGIEPITGKRFAANNPASQLWIHVTGWHSVLKCYEMFGPGPLSPEEEAQYWRECVIAAELQTCKPSDVPTSRDEVREYYAQVRPQLCTSEVARRGMRYLLRTDYPTAGAKFWLGSRLMAPVTIATLPQWMRTLGGFNQPGFMDRAAIVAAKTTVIAAREPRVRELAISTIAPLTAKTLREHRRSAPPADPRVVTPAEIRDARAGASTAS</sequence>
<dbReference type="PANTHER" id="PTHR36151:SF3">
    <property type="entry name" value="ER-BOUND OXYGENASE MPAB_MPAB'_RUBBER OXYGENASE CATALYTIC DOMAIN-CONTAINING PROTEIN"/>
    <property type="match status" value="1"/>
</dbReference>
<dbReference type="Pfam" id="PF09995">
    <property type="entry name" value="MPAB_Lcp_cat"/>
    <property type="match status" value="1"/>
</dbReference>
<organism evidence="3 4">
    <name type="scientific">Gordonia effusa NBRC 100432</name>
    <dbReference type="NCBI Taxonomy" id="1077974"/>
    <lineage>
        <taxon>Bacteria</taxon>
        <taxon>Bacillati</taxon>
        <taxon>Actinomycetota</taxon>
        <taxon>Actinomycetes</taxon>
        <taxon>Mycobacteriales</taxon>
        <taxon>Gordoniaceae</taxon>
        <taxon>Gordonia</taxon>
    </lineage>
</organism>
<evidence type="ECO:0000313" key="3">
    <source>
        <dbReference type="EMBL" id="GAB17050.1"/>
    </source>
</evidence>
<protein>
    <recommendedName>
        <fullName evidence="2">ER-bound oxygenase mpaB/mpaB'/Rubber oxygenase catalytic domain-containing protein</fullName>
    </recommendedName>
</protein>
<dbReference type="OrthoDB" id="108890at2"/>
<evidence type="ECO:0000259" key="2">
    <source>
        <dbReference type="Pfam" id="PF09995"/>
    </source>
</evidence>
<dbReference type="AlphaFoldDB" id="H0QW49"/>
<dbReference type="eggNOG" id="COG3662">
    <property type="taxonomic scope" value="Bacteria"/>
</dbReference>
<proteinExistence type="predicted"/>
<gene>
    <name evidence="3" type="ORF">GOEFS_018_00820</name>
</gene>
<name>H0QW49_9ACTN</name>
<feature type="region of interest" description="Disordered" evidence="1">
    <location>
        <begin position="283"/>
        <end position="313"/>
    </location>
</feature>
<feature type="domain" description="ER-bound oxygenase mpaB/mpaB'/Rubber oxygenase catalytic" evidence="2">
    <location>
        <begin position="29"/>
        <end position="250"/>
    </location>
</feature>
<reference evidence="3 4" key="1">
    <citation type="submission" date="2011-12" db="EMBL/GenBank/DDBJ databases">
        <title>Whole genome shotgun sequence of Gordonia effusa NBRC 100432.</title>
        <authorList>
            <person name="Yoshida I."/>
            <person name="Takarada H."/>
            <person name="Hosoyama A."/>
            <person name="Tsuchikane K."/>
            <person name="Katsumata H."/>
            <person name="Yamazaki S."/>
            <person name="Fujita N."/>
        </authorList>
    </citation>
    <scope>NUCLEOTIDE SEQUENCE [LARGE SCALE GENOMIC DNA]</scope>
    <source>
        <strain evidence="3 4">NBRC 100432</strain>
    </source>
</reference>
<keyword evidence="4" id="KW-1185">Reference proteome</keyword>
<dbReference type="Proteomes" id="UP000035034">
    <property type="component" value="Unassembled WGS sequence"/>
</dbReference>
<dbReference type="InterPro" id="IPR018713">
    <property type="entry name" value="MPAB/Lcp_cat_dom"/>
</dbReference>
<dbReference type="PANTHER" id="PTHR36151">
    <property type="entry name" value="BLR2777 PROTEIN"/>
    <property type="match status" value="1"/>
</dbReference>